<dbReference type="PANTHER" id="PTHR43406:SF1">
    <property type="entry name" value="TRYPTOPHAN SYNTHASE ALPHA CHAIN, CHLOROPLASTIC"/>
    <property type="match status" value="1"/>
</dbReference>
<feature type="coiled-coil region" evidence="11">
    <location>
        <begin position="221"/>
        <end position="248"/>
    </location>
</feature>
<dbReference type="GO" id="GO:0004834">
    <property type="term" value="F:tryptophan synthase activity"/>
    <property type="evidence" value="ECO:0007669"/>
    <property type="project" value="UniProtKB-UniRule"/>
</dbReference>
<gene>
    <name evidence="9" type="primary">trpA</name>
    <name evidence="12" type="ORF">EYG76_02565</name>
</gene>
<dbReference type="EMBL" id="DQSV01000050">
    <property type="protein sequence ID" value="HIP17170.1"/>
    <property type="molecule type" value="Genomic_DNA"/>
</dbReference>
<evidence type="ECO:0000256" key="9">
    <source>
        <dbReference type="HAMAP-Rule" id="MF_00131"/>
    </source>
</evidence>
<organism evidence="12 13">
    <name type="scientific">Methanothermococcus okinawensis</name>
    <dbReference type="NCBI Taxonomy" id="155863"/>
    <lineage>
        <taxon>Archaea</taxon>
        <taxon>Methanobacteriati</taxon>
        <taxon>Methanobacteriota</taxon>
        <taxon>Methanomada group</taxon>
        <taxon>Methanococci</taxon>
        <taxon>Methanococcales</taxon>
        <taxon>Methanococcaceae</taxon>
        <taxon>Methanothermococcus</taxon>
    </lineage>
</organism>
<dbReference type="SUPFAM" id="SSF51366">
    <property type="entry name" value="Ribulose-phoshate binding barrel"/>
    <property type="match status" value="1"/>
</dbReference>
<feature type="active site" description="Proton acceptor" evidence="9">
    <location>
        <position position="45"/>
    </location>
</feature>
<evidence type="ECO:0000313" key="13">
    <source>
        <dbReference type="Proteomes" id="UP000605144"/>
    </source>
</evidence>
<dbReference type="PROSITE" id="PS00167">
    <property type="entry name" value="TRP_SYNTHASE_ALPHA"/>
    <property type="match status" value="1"/>
</dbReference>
<dbReference type="InterPro" id="IPR018204">
    <property type="entry name" value="Trp_synthase_alpha_AS"/>
</dbReference>
<dbReference type="HAMAP" id="MF_00131">
    <property type="entry name" value="Trp_synth_alpha"/>
    <property type="match status" value="1"/>
</dbReference>
<comment type="similarity">
    <text evidence="9 10">Belongs to the TrpA family.</text>
</comment>
<dbReference type="InterPro" id="IPR013785">
    <property type="entry name" value="Aldolase_TIM"/>
</dbReference>
<comment type="caution">
    <text evidence="12">The sequence shown here is derived from an EMBL/GenBank/DDBJ whole genome shotgun (WGS) entry which is preliminary data.</text>
</comment>
<dbReference type="InterPro" id="IPR002028">
    <property type="entry name" value="Trp_synthase_suA"/>
</dbReference>
<dbReference type="AlphaFoldDB" id="A0A832YWR1"/>
<dbReference type="NCBIfam" id="TIGR00262">
    <property type="entry name" value="trpA"/>
    <property type="match status" value="1"/>
</dbReference>
<evidence type="ECO:0000256" key="8">
    <source>
        <dbReference type="ARBA" id="ARBA00049047"/>
    </source>
</evidence>
<evidence type="ECO:0000256" key="7">
    <source>
        <dbReference type="ARBA" id="ARBA00023239"/>
    </source>
</evidence>
<dbReference type="CDD" id="cd04724">
    <property type="entry name" value="Tryptophan_synthase_alpha"/>
    <property type="match status" value="1"/>
</dbReference>
<protein>
    <recommendedName>
        <fullName evidence="9">Tryptophan synthase alpha chain</fullName>
        <ecNumber evidence="9">4.2.1.20</ecNumber>
    </recommendedName>
</protein>
<keyword evidence="5 9" id="KW-0822">Tryptophan biosynthesis</keyword>
<dbReference type="FunFam" id="3.20.20.70:FF:000037">
    <property type="entry name" value="Tryptophan synthase alpha chain"/>
    <property type="match status" value="1"/>
</dbReference>
<keyword evidence="11" id="KW-0175">Coiled coil</keyword>
<dbReference type="Gene3D" id="3.20.20.70">
    <property type="entry name" value="Aldolase class I"/>
    <property type="match status" value="1"/>
</dbReference>
<dbReference type="Pfam" id="PF00290">
    <property type="entry name" value="Trp_syntA"/>
    <property type="match status" value="1"/>
</dbReference>
<evidence type="ECO:0000313" key="12">
    <source>
        <dbReference type="EMBL" id="HIP17170.1"/>
    </source>
</evidence>
<evidence type="ECO:0000256" key="3">
    <source>
        <dbReference type="ARBA" id="ARBA00011270"/>
    </source>
</evidence>
<comment type="function">
    <text evidence="1 9">The alpha subunit is responsible for the aldol cleavage of indoleglycerol phosphate to indole and glyceraldehyde 3-phosphate.</text>
</comment>
<dbReference type="UniPathway" id="UPA00035">
    <property type="reaction ID" value="UER00044"/>
</dbReference>
<evidence type="ECO:0000256" key="2">
    <source>
        <dbReference type="ARBA" id="ARBA00004733"/>
    </source>
</evidence>
<feature type="active site" description="Proton acceptor" evidence="9">
    <location>
        <position position="34"/>
    </location>
</feature>
<dbReference type="Proteomes" id="UP000605144">
    <property type="component" value="Unassembled WGS sequence"/>
</dbReference>
<evidence type="ECO:0000256" key="1">
    <source>
        <dbReference type="ARBA" id="ARBA00003365"/>
    </source>
</evidence>
<comment type="catalytic activity">
    <reaction evidence="8 9">
        <text>(1S,2R)-1-C-(indol-3-yl)glycerol 3-phosphate + L-serine = D-glyceraldehyde 3-phosphate + L-tryptophan + H2O</text>
        <dbReference type="Rhea" id="RHEA:10532"/>
        <dbReference type="ChEBI" id="CHEBI:15377"/>
        <dbReference type="ChEBI" id="CHEBI:33384"/>
        <dbReference type="ChEBI" id="CHEBI:57912"/>
        <dbReference type="ChEBI" id="CHEBI:58866"/>
        <dbReference type="ChEBI" id="CHEBI:59776"/>
        <dbReference type="EC" id="4.2.1.20"/>
    </reaction>
</comment>
<comment type="subunit">
    <text evidence="3 9">Tetramer of two alpha and two beta chains.</text>
</comment>
<name>A0A832YWR1_9EURY</name>
<evidence type="ECO:0000256" key="11">
    <source>
        <dbReference type="SAM" id="Coils"/>
    </source>
</evidence>
<comment type="pathway">
    <text evidence="2 9">Amino-acid biosynthesis; L-tryptophan biosynthesis; L-tryptophan from chorismate: step 5/5.</text>
</comment>
<evidence type="ECO:0000256" key="10">
    <source>
        <dbReference type="RuleBase" id="RU003662"/>
    </source>
</evidence>
<sequence length="254" mass="28404">MDKKLVSFIVAGDPNPEATLKFMKALSKHSDIIELGIPFSDPMADGETIQMADIRALNNGMKVSKVFDIIREFRKYSNTPIVVMTYYNPVFNMGLERFLKELKESGGNGLIVVDLPVEDSEEYLSLCKKYGINTIFLAAPNTSEDRIKRIDNASSMFVYLVSLYGTTGVRREISNLAIDFLKRTKKLCKNPVYVGFGISEKEHAKRFIENGADGVVVGSAYVKIIEEYGDSEETAKKLEEKAMELKEGILEGSK</sequence>
<dbReference type="GO" id="GO:0005829">
    <property type="term" value="C:cytosol"/>
    <property type="evidence" value="ECO:0007669"/>
    <property type="project" value="TreeGrafter"/>
</dbReference>
<evidence type="ECO:0000256" key="4">
    <source>
        <dbReference type="ARBA" id="ARBA00022605"/>
    </source>
</evidence>
<evidence type="ECO:0000256" key="6">
    <source>
        <dbReference type="ARBA" id="ARBA00023141"/>
    </source>
</evidence>
<proteinExistence type="inferred from homology"/>
<dbReference type="PANTHER" id="PTHR43406">
    <property type="entry name" value="TRYPTOPHAN SYNTHASE, ALPHA CHAIN"/>
    <property type="match status" value="1"/>
</dbReference>
<keyword evidence="4 9" id="KW-0028">Amino-acid biosynthesis</keyword>
<dbReference type="InterPro" id="IPR011060">
    <property type="entry name" value="RibuloseP-bd_barrel"/>
</dbReference>
<dbReference type="EC" id="4.2.1.20" evidence="9"/>
<accession>A0A832YWR1</accession>
<reference evidence="12" key="1">
    <citation type="journal article" date="2020" name="ISME J.">
        <title>Gammaproteobacteria mediating utilization of methyl-, sulfur- and petroleum organic compounds in deep ocean hydrothermal plumes.</title>
        <authorList>
            <person name="Zhou Z."/>
            <person name="Liu Y."/>
            <person name="Pan J."/>
            <person name="Cron B.R."/>
            <person name="Toner B.M."/>
            <person name="Anantharaman K."/>
            <person name="Breier J.A."/>
            <person name="Dick G.J."/>
            <person name="Li M."/>
        </authorList>
    </citation>
    <scope>NUCLEOTIDE SEQUENCE</scope>
    <source>
        <strain evidence="12">SZUA-1385</strain>
    </source>
</reference>
<keyword evidence="7 9" id="KW-0456">Lyase</keyword>
<keyword evidence="6 9" id="KW-0057">Aromatic amino acid biosynthesis</keyword>
<evidence type="ECO:0000256" key="5">
    <source>
        <dbReference type="ARBA" id="ARBA00022822"/>
    </source>
</evidence>